<comment type="caution">
    <text evidence="2">The sequence shown here is derived from an EMBL/GenBank/DDBJ whole genome shotgun (WGS) entry which is preliminary data.</text>
</comment>
<feature type="transmembrane region" description="Helical" evidence="1">
    <location>
        <begin position="87"/>
        <end position="105"/>
    </location>
</feature>
<dbReference type="Proteomes" id="UP001501495">
    <property type="component" value="Unassembled WGS sequence"/>
</dbReference>
<sequence length="389" mass="41521">MLLQAVASVSTLVQMFLFGILLPRDAFDDYAVWITASAFCVGLGQAIGVERVMVGKRTLADGMASARVLALAIAAIEIGFAVWLHSIPLLLCSITSLVYVLWDYLRFGTPAADATTFYLRDLLVLGVQLAAVALTAFAGLDRTWLPAVWWASGSVLWTAFVLQKVRTSWALRARDVLWSDRRESVPLLFDAAMAGVPLVVALALARSATSGAAADARMALTLLGPITVLGLAIRRLLYSRAASGRLDRRGLQIFFGGVVVVFVSCTTILAMTRTPIYSAVLPAFGALTWAAILGFAINHTSLMAVIPPAGYLRAESRSRAVGWARFLATLVGLGVAVALHPLGTPAQVAWPVASASIAYCTFCWLFLWLPLGRDRSTPATPTPVATPSS</sequence>
<reference evidence="3" key="1">
    <citation type="journal article" date="2019" name="Int. J. Syst. Evol. Microbiol.">
        <title>The Global Catalogue of Microorganisms (GCM) 10K type strain sequencing project: providing services to taxonomists for standard genome sequencing and annotation.</title>
        <authorList>
            <consortium name="The Broad Institute Genomics Platform"/>
            <consortium name="The Broad Institute Genome Sequencing Center for Infectious Disease"/>
            <person name="Wu L."/>
            <person name="Ma J."/>
        </authorList>
    </citation>
    <scope>NUCLEOTIDE SEQUENCE [LARGE SCALE GENOMIC DNA]</scope>
    <source>
        <strain evidence="3">JCM 16703</strain>
    </source>
</reference>
<feature type="transmembrane region" description="Helical" evidence="1">
    <location>
        <begin position="117"/>
        <end position="138"/>
    </location>
</feature>
<gene>
    <name evidence="2" type="ORF">GCM10022215_11370</name>
</gene>
<keyword evidence="1" id="KW-0472">Membrane</keyword>
<feature type="transmembrane region" description="Helical" evidence="1">
    <location>
        <begin position="323"/>
        <end position="342"/>
    </location>
</feature>
<proteinExistence type="predicted"/>
<protein>
    <recommendedName>
        <fullName evidence="4">O-antigen/teichoic acid export membrane protein</fullName>
    </recommendedName>
</protein>
<feature type="transmembrane region" description="Helical" evidence="1">
    <location>
        <begin position="250"/>
        <end position="270"/>
    </location>
</feature>
<feature type="transmembrane region" description="Helical" evidence="1">
    <location>
        <begin position="217"/>
        <end position="238"/>
    </location>
</feature>
<keyword evidence="3" id="KW-1185">Reference proteome</keyword>
<name>A0ABP7XEP3_9ACTN</name>
<feature type="transmembrane region" description="Helical" evidence="1">
    <location>
        <begin position="144"/>
        <end position="163"/>
    </location>
</feature>
<organism evidence="2 3">
    <name type="scientific">Nocardioides fonticola</name>
    <dbReference type="NCBI Taxonomy" id="450363"/>
    <lineage>
        <taxon>Bacteria</taxon>
        <taxon>Bacillati</taxon>
        <taxon>Actinomycetota</taxon>
        <taxon>Actinomycetes</taxon>
        <taxon>Propionibacteriales</taxon>
        <taxon>Nocardioidaceae</taxon>
        <taxon>Nocardioides</taxon>
    </lineage>
</organism>
<feature type="transmembrane region" description="Helical" evidence="1">
    <location>
        <begin position="184"/>
        <end position="205"/>
    </location>
</feature>
<feature type="transmembrane region" description="Helical" evidence="1">
    <location>
        <begin position="348"/>
        <end position="369"/>
    </location>
</feature>
<evidence type="ECO:0008006" key="4">
    <source>
        <dbReference type="Google" id="ProtNLM"/>
    </source>
</evidence>
<evidence type="ECO:0000313" key="2">
    <source>
        <dbReference type="EMBL" id="GAA4113836.1"/>
    </source>
</evidence>
<accession>A0ABP7XEP3</accession>
<evidence type="ECO:0000313" key="3">
    <source>
        <dbReference type="Proteomes" id="UP001501495"/>
    </source>
</evidence>
<feature type="transmembrane region" description="Helical" evidence="1">
    <location>
        <begin position="30"/>
        <end position="52"/>
    </location>
</feature>
<feature type="transmembrane region" description="Helical" evidence="1">
    <location>
        <begin position="5"/>
        <end position="24"/>
    </location>
</feature>
<dbReference type="EMBL" id="BAAAZH010000010">
    <property type="protein sequence ID" value="GAA4113836.1"/>
    <property type="molecule type" value="Genomic_DNA"/>
</dbReference>
<keyword evidence="1" id="KW-1133">Transmembrane helix</keyword>
<evidence type="ECO:0000256" key="1">
    <source>
        <dbReference type="SAM" id="Phobius"/>
    </source>
</evidence>
<keyword evidence="1" id="KW-0812">Transmembrane</keyword>